<accession>A0ABS4ICY9</accession>
<dbReference type="NCBIfam" id="TIGR01128">
    <property type="entry name" value="holA"/>
    <property type="match status" value="1"/>
</dbReference>
<dbReference type="Gene3D" id="1.20.272.10">
    <property type="match status" value="1"/>
</dbReference>
<gene>
    <name evidence="11" type="ORF">J2Z83_000817</name>
</gene>
<dbReference type="Gene3D" id="3.40.50.300">
    <property type="entry name" value="P-loop containing nucleotide triphosphate hydrolases"/>
    <property type="match status" value="1"/>
</dbReference>
<sequence>MTYLEVLQQVKKKQMSSVFLLYGSEDYFIQNLKKQITKEVLADNMENLSTYDLEEISIQEVIADVETYPFFGEKKLIIASNPGFLKAKPTKLPFEHELDILQRYLESPVDYSILVIIAPYEKIDERKKISKVLKKNATVAVCEPIKDYELTKWIKNIAGQLKVTIEDDAYEVFETELSANLHLLESELMKIAMYVGENGIITKPIAEDLIAHTVNGSSLRLVDAVMERNLHKAIAIYKDLEKMKEEPIALIGLLAFQFRVILRVKLLSAKGYNQRQLEKQISAHPYVIKIALKREKQFPVEKLQDVIDKLANADATMKQGKMDKELAFELLLYDLVQAS</sequence>
<evidence type="ECO:0000259" key="9">
    <source>
        <dbReference type="Pfam" id="PF06144"/>
    </source>
</evidence>
<dbReference type="Pfam" id="PF21694">
    <property type="entry name" value="DNA_pol3_delta_C"/>
    <property type="match status" value="1"/>
</dbReference>
<name>A0ABS4ICY9_9BACI</name>
<dbReference type="Proteomes" id="UP001519345">
    <property type="component" value="Unassembled WGS sequence"/>
</dbReference>
<evidence type="ECO:0000256" key="8">
    <source>
        <dbReference type="ARBA" id="ARBA00049244"/>
    </source>
</evidence>
<evidence type="ECO:0000256" key="5">
    <source>
        <dbReference type="ARBA" id="ARBA00022705"/>
    </source>
</evidence>
<keyword evidence="4 11" id="KW-0548">Nucleotidyltransferase</keyword>
<keyword evidence="5" id="KW-0235">DNA replication</keyword>
<dbReference type="SUPFAM" id="SSF52540">
    <property type="entry name" value="P-loop containing nucleoside triphosphate hydrolases"/>
    <property type="match status" value="1"/>
</dbReference>
<comment type="similarity">
    <text evidence="7">Belongs to the DNA polymerase HolA subunit family.</text>
</comment>
<comment type="caution">
    <text evidence="11">The sequence shown here is derived from an EMBL/GenBank/DDBJ whole genome shotgun (WGS) entry which is preliminary data.</text>
</comment>
<reference evidence="11 12" key="1">
    <citation type="submission" date="2021-03" db="EMBL/GenBank/DDBJ databases">
        <title>Genomic Encyclopedia of Type Strains, Phase IV (KMG-IV): sequencing the most valuable type-strain genomes for metagenomic binning, comparative biology and taxonomic classification.</title>
        <authorList>
            <person name="Goeker M."/>
        </authorList>
    </citation>
    <scope>NUCLEOTIDE SEQUENCE [LARGE SCALE GENOMIC DNA]</scope>
    <source>
        <strain evidence="11 12">DSM 25609</strain>
    </source>
</reference>
<proteinExistence type="inferred from homology"/>
<keyword evidence="6" id="KW-0239">DNA-directed DNA polymerase</keyword>
<keyword evidence="3 11" id="KW-0808">Transferase</keyword>
<dbReference type="PANTHER" id="PTHR34388:SF1">
    <property type="entry name" value="DNA POLYMERASE III SUBUNIT DELTA"/>
    <property type="match status" value="1"/>
</dbReference>
<dbReference type="SUPFAM" id="SSF48019">
    <property type="entry name" value="post-AAA+ oligomerization domain-like"/>
    <property type="match status" value="1"/>
</dbReference>
<dbReference type="PANTHER" id="PTHR34388">
    <property type="entry name" value="DNA POLYMERASE III SUBUNIT DELTA"/>
    <property type="match status" value="1"/>
</dbReference>
<dbReference type="EC" id="2.7.7.7" evidence="1"/>
<keyword evidence="12" id="KW-1185">Reference proteome</keyword>
<dbReference type="InterPro" id="IPR010372">
    <property type="entry name" value="DNA_pol3_delta_N"/>
</dbReference>
<dbReference type="InterPro" id="IPR005790">
    <property type="entry name" value="DNA_polIII_delta"/>
</dbReference>
<dbReference type="EMBL" id="JAGGKX010000003">
    <property type="protein sequence ID" value="MBP1968723.1"/>
    <property type="molecule type" value="Genomic_DNA"/>
</dbReference>
<protein>
    <recommendedName>
        <fullName evidence="2">DNA polymerase III subunit delta</fullName>
        <ecNumber evidence="1">2.7.7.7</ecNumber>
    </recommendedName>
</protein>
<evidence type="ECO:0000256" key="7">
    <source>
        <dbReference type="ARBA" id="ARBA00034754"/>
    </source>
</evidence>
<dbReference type="InterPro" id="IPR027417">
    <property type="entry name" value="P-loop_NTPase"/>
</dbReference>
<evidence type="ECO:0000256" key="1">
    <source>
        <dbReference type="ARBA" id="ARBA00012417"/>
    </source>
</evidence>
<comment type="catalytic activity">
    <reaction evidence="8">
        <text>DNA(n) + a 2'-deoxyribonucleoside 5'-triphosphate = DNA(n+1) + diphosphate</text>
        <dbReference type="Rhea" id="RHEA:22508"/>
        <dbReference type="Rhea" id="RHEA-COMP:17339"/>
        <dbReference type="Rhea" id="RHEA-COMP:17340"/>
        <dbReference type="ChEBI" id="CHEBI:33019"/>
        <dbReference type="ChEBI" id="CHEBI:61560"/>
        <dbReference type="ChEBI" id="CHEBI:173112"/>
        <dbReference type="EC" id="2.7.7.7"/>
    </reaction>
</comment>
<evidence type="ECO:0000313" key="12">
    <source>
        <dbReference type="Proteomes" id="UP001519345"/>
    </source>
</evidence>
<dbReference type="InterPro" id="IPR008921">
    <property type="entry name" value="DNA_pol3_clamp-load_cplx_C"/>
</dbReference>
<evidence type="ECO:0000313" key="11">
    <source>
        <dbReference type="EMBL" id="MBP1968723.1"/>
    </source>
</evidence>
<evidence type="ECO:0000256" key="3">
    <source>
        <dbReference type="ARBA" id="ARBA00022679"/>
    </source>
</evidence>
<evidence type="ECO:0000256" key="4">
    <source>
        <dbReference type="ARBA" id="ARBA00022695"/>
    </source>
</evidence>
<evidence type="ECO:0000256" key="6">
    <source>
        <dbReference type="ARBA" id="ARBA00022932"/>
    </source>
</evidence>
<organism evidence="11 12">
    <name type="scientific">Virgibacillus natechei</name>
    <dbReference type="NCBI Taxonomy" id="1216297"/>
    <lineage>
        <taxon>Bacteria</taxon>
        <taxon>Bacillati</taxon>
        <taxon>Bacillota</taxon>
        <taxon>Bacilli</taxon>
        <taxon>Bacillales</taxon>
        <taxon>Bacillaceae</taxon>
        <taxon>Virgibacillus</taxon>
    </lineage>
</organism>
<feature type="domain" description="DNA polymerase III delta subunit-like C-terminal" evidence="10">
    <location>
        <begin position="220"/>
        <end position="334"/>
    </location>
</feature>
<dbReference type="GO" id="GO:0003887">
    <property type="term" value="F:DNA-directed DNA polymerase activity"/>
    <property type="evidence" value="ECO:0007669"/>
    <property type="project" value="UniProtKB-EC"/>
</dbReference>
<feature type="domain" description="DNA polymerase III delta N-terminal" evidence="9">
    <location>
        <begin position="19"/>
        <end position="142"/>
    </location>
</feature>
<evidence type="ECO:0000256" key="2">
    <source>
        <dbReference type="ARBA" id="ARBA00017703"/>
    </source>
</evidence>
<evidence type="ECO:0000259" key="10">
    <source>
        <dbReference type="Pfam" id="PF21694"/>
    </source>
</evidence>
<dbReference type="InterPro" id="IPR048466">
    <property type="entry name" value="DNA_pol3_delta-like_C"/>
</dbReference>
<dbReference type="RefSeq" id="WP_209461948.1">
    <property type="nucleotide sequence ID" value="NZ_CP110224.1"/>
</dbReference>
<dbReference type="Pfam" id="PF06144">
    <property type="entry name" value="DNA_pol3_delta"/>
    <property type="match status" value="1"/>
</dbReference>
<dbReference type="Gene3D" id="1.10.8.60">
    <property type="match status" value="1"/>
</dbReference>